<gene>
    <name evidence="1" type="ORF">METZ01_LOCUS119038</name>
</gene>
<dbReference type="AlphaFoldDB" id="A0A381XN36"/>
<accession>A0A381XN36</accession>
<reference evidence="1" key="1">
    <citation type="submission" date="2018-05" db="EMBL/GenBank/DDBJ databases">
        <authorList>
            <person name="Lanie J.A."/>
            <person name="Ng W.-L."/>
            <person name="Kazmierczak K.M."/>
            <person name="Andrzejewski T.M."/>
            <person name="Davidsen T.M."/>
            <person name="Wayne K.J."/>
            <person name="Tettelin H."/>
            <person name="Glass J.I."/>
            <person name="Rusch D."/>
            <person name="Podicherti R."/>
            <person name="Tsui H.-C.T."/>
            <person name="Winkler M.E."/>
        </authorList>
    </citation>
    <scope>NUCLEOTIDE SEQUENCE</scope>
</reference>
<organism evidence="1">
    <name type="scientific">marine metagenome</name>
    <dbReference type="NCBI Taxonomy" id="408172"/>
    <lineage>
        <taxon>unclassified sequences</taxon>
        <taxon>metagenomes</taxon>
        <taxon>ecological metagenomes</taxon>
    </lineage>
</organism>
<dbReference type="EMBL" id="UINC01015776">
    <property type="protein sequence ID" value="SVA66184.1"/>
    <property type="molecule type" value="Genomic_DNA"/>
</dbReference>
<evidence type="ECO:0000313" key="1">
    <source>
        <dbReference type="EMBL" id="SVA66184.1"/>
    </source>
</evidence>
<proteinExistence type="predicted"/>
<name>A0A381XN36_9ZZZZ</name>
<protein>
    <submittedName>
        <fullName evidence="1">Uncharacterized protein</fullName>
    </submittedName>
</protein>
<sequence length="140" mass="16409">MAVWNNEYQNALLNKKFTNWYSKICEISLYGGNWKISQILEPYSNANNESGIIEIQSSYIVQFKNINKATKVMQDGLSQNILNGHCSQRIFGPDAQTLFTWSSFWDSLFTWEKCIFDRPHEEFVKSEAWFAKWTKVIDFG</sequence>